<keyword evidence="9" id="KW-1185">Reference proteome</keyword>
<evidence type="ECO:0000256" key="2">
    <source>
        <dbReference type="ARBA" id="ARBA00023015"/>
    </source>
</evidence>
<dbReference type="InterPro" id="IPR000847">
    <property type="entry name" value="LysR_HTH_N"/>
</dbReference>
<evidence type="ECO:0000313" key="8">
    <source>
        <dbReference type="EMBL" id="QVI21415.1"/>
    </source>
</evidence>
<dbReference type="PANTHER" id="PTHR30346:SF28">
    <property type="entry name" value="HTH-TYPE TRANSCRIPTIONAL REGULATOR CYNR"/>
    <property type="match status" value="1"/>
</dbReference>
<dbReference type="Gene3D" id="3.40.190.290">
    <property type="match status" value="1"/>
</dbReference>
<dbReference type="EMBL" id="CP074371">
    <property type="protein sequence ID" value="QVI21415.1"/>
    <property type="molecule type" value="Genomic_DNA"/>
</dbReference>
<keyword evidence="3" id="KW-0238">DNA-binding</keyword>
<gene>
    <name evidence="8" type="ORF">KHQ06_36600</name>
</gene>
<evidence type="ECO:0000256" key="6">
    <source>
        <dbReference type="SAM" id="MobiDB-lite"/>
    </source>
</evidence>
<sequence>MRQLESFRAVAEEGDITHAAARLHTTRQTVAAQLDQLEQALEVPLLVRDSRGVSLTAAGEIFADGVTTMVAGLLELSARMNIGAGQSIDRLRVTCSPRSSADFLIRIAQELEAADPGLRVVLVSVRSMPESLRELESGGADVALIWLPVGGKHLRYSVIGQDSWVAVLARDHRFAGRDQVVLADLAGETLVLPAIFLSAPAAQYWAAALRPEADGPNPSCSTRRRARPPHVGTGCGSHRNPWAAASPTPITAWSRSPTRRPSRRP</sequence>
<dbReference type="Pfam" id="PF03466">
    <property type="entry name" value="LysR_substrate"/>
    <property type="match status" value="1"/>
</dbReference>
<dbReference type="InterPro" id="IPR036388">
    <property type="entry name" value="WH-like_DNA-bd_sf"/>
</dbReference>
<protein>
    <submittedName>
        <fullName evidence="8">LysR family transcriptional regulator</fullName>
    </submittedName>
</protein>
<dbReference type="PROSITE" id="PS50931">
    <property type="entry name" value="HTH_LYSR"/>
    <property type="match status" value="1"/>
</dbReference>
<name>A0ABX8CT99_9NOCA</name>
<feature type="region of interest" description="Disordered" evidence="6">
    <location>
        <begin position="213"/>
        <end position="265"/>
    </location>
</feature>
<reference evidence="8 9" key="1">
    <citation type="submission" date="2021-04" db="EMBL/GenBank/DDBJ databases">
        <title>Nocardia tengchongensis.</title>
        <authorList>
            <person name="Zhuang k."/>
            <person name="Ran Y."/>
            <person name="Li W."/>
        </authorList>
    </citation>
    <scope>NUCLEOTIDE SEQUENCE [LARGE SCALE GENOMIC DNA]</scope>
    <source>
        <strain evidence="8 9">CFH S0057</strain>
    </source>
</reference>
<proteinExistence type="inferred from homology"/>
<dbReference type="Pfam" id="PF00126">
    <property type="entry name" value="HTH_1"/>
    <property type="match status" value="1"/>
</dbReference>
<dbReference type="InterPro" id="IPR005119">
    <property type="entry name" value="LysR_subst-bd"/>
</dbReference>
<keyword evidence="5" id="KW-0804">Transcription</keyword>
<organism evidence="8 9">
    <name type="scientific">Nocardia tengchongensis</name>
    <dbReference type="NCBI Taxonomy" id="2055889"/>
    <lineage>
        <taxon>Bacteria</taxon>
        <taxon>Bacillati</taxon>
        <taxon>Actinomycetota</taxon>
        <taxon>Actinomycetes</taxon>
        <taxon>Mycobacteriales</taxon>
        <taxon>Nocardiaceae</taxon>
        <taxon>Nocardia</taxon>
    </lineage>
</organism>
<accession>A0ABX8CT99</accession>
<evidence type="ECO:0000256" key="5">
    <source>
        <dbReference type="ARBA" id="ARBA00023163"/>
    </source>
</evidence>
<dbReference type="SUPFAM" id="SSF53850">
    <property type="entry name" value="Periplasmic binding protein-like II"/>
    <property type="match status" value="1"/>
</dbReference>
<comment type="similarity">
    <text evidence="1">Belongs to the LysR transcriptional regulatory family.</text>
</comment>
<keyword evidence="4" id="KW-0010">Activator</keyword>
<evidence type="ECO:0000313" key="9">
    <source>
        <dbReference type="Proteomes" id="UP000683310"/>
    </source>
</evidence>
<dbReference type="CDD" id="cd05466">
    <property type="entry name" value="PBP2_LTTR_substrate"/>
    <property type="match status" value="1"/>
</dbReference>
<dbReference type="InterPro" id="IPR036390">
    <property type="entry name" value="WH_DNA-bd_sf"/>
</dbReference>
<keyword evidence="2" id="KW-0805">Transcription regulation</keyword>
<evidence type="ECO:0000256" key="4">
    <source>
        <dbReference type="ARBA" id="ARBA00023159"/>
    </source>
</evidence>
<evidence type="ECO:0000256" key="3">
    <source>
        <dbReference type="ARBA" id="ARBA00023125"/>
    </source>
</evidence>
<dbReference type="Gene3D" id="1.10.10.10">
    <property type="entry name" value="Winged helix-like DNA-binding domain superfamily/Winged helix DNA-binding domain"/>
    <property type="match status" value="1"/>
</dbReference>
<dbReference type="SUPFAM" id="SSF46785">
    <property type="entry name" value="Winged helix' DNA-binding domain"/>
    <property type="match status" value="1"/>
</dbReference>
<evidence type="ECO:0000256" key="1">
    <source>
        <dbReference type="ARBA" id="ARBA00009437"/>
    </source>
</evidence>
<feature type="domain" description="HTH lysR-type" evidence="7">
    <location>
        <begin position="1"/>
        <end position="56"/>
    </location>
</feature>
<evidence type="ECO:0000259" key="7">
    <source>
        <dbReference type="PROSITE" id="PS50931"/>
    </source>
</evidence>
<dbReference type="Proteomes" id="UP000683310">
    <property type="component" value="Chromosome"/>
</dbReference>
<dbReference type="PANTHER" id="PTHR30346">
    <property type="entry name" value="TRANSCRIPTIONAL DUAL REGULATOR HCAR-RELATED"/>
    <property type="match status" value="1"/>
</dbReference>